<proteinExistence type="predicted"/>
<reference evidence="6" key="1">
    <citation type="submission" date="2021-03" db="EMBL/GenBank/DDBJ databases">
        <title>Draft genome sequence of rust myrtle Austropuccinia psidii MF-1, a brazilian biotype.</title>
        <authorList>
            <person name="Quecine M.C."/>
            <person name="Pachon D.M.R."/>
            <person name="Bonatelli M.L."/>
            <person name="Correr F.H."/>
            <person name="Franceschini L.M."/>
            <person name="Leite T.F."/>
            <person name="Margarido G.R.A."/>
            <person name="Almeida C.A."/>
            <person name="Ferrarezi J.A."/>
            <person name="Labate C.A."/>
        </authorList>
    </citation>
    <scope>NUCLEOTIDE SEQUENCE</scope>
    <source>
        <strain evidence="6">MF-1</strain>
    </source>
</reference>
<dbReference type="GO" id="GO:0004844">
    <property type="term" value="F:uracil DNA N-glycosylase activity"/>
    <property type="evidence" value="ECO:0007669"/>
    <property type="project" value="TreeGrafter"/>
</dbReference>
<evidence type="ECO:0000256" key="1">
    <source>
        <dbReference type="ARBA" id="ARBA00022763"/>
    </source>
</evidence>
<dbReference type="GO" id="GO:0008263">
    <property type="term" value="F:pyrimidine-specific mismatch base pair DNA N-glycosylase activity"/>
    <property type="evidence" value="ECO:0007669"/>
    <property type="project" value="TreeGrafter"/>
</dbReference>
<keyword evidence="2" id="KW-0378">Hydrolase</keyword>
<dbReference type="Proteomes" id="UP000765509">
    <property type="component" value="Unassembled WGS sequence"/>
</dbReference>
<evidence type="ECO:0000313" key="7">
    <source>
        <dbReference type="Proteomes" id="UP000765509"/>
    </source>
</evidence>
<feature type="compositionally biased region" description="Basic residues" evidence="4">
    <location>
        <begin position="124"/>
        <end position="147"/>
    </location>
</feature>
<dbReference type="GO" id="GO:0006285">
    <property type="term" value="P:base-excision repair, AP site formation"/>
    <property type="evidence" value="ECO:0007669"/>
    <property type="project" value="InterPro"/>
</dbReference>
<comment type="caution">
    <text evidence="6">The sequence shown here is derived from an EMBL/GenBank/DDBJ whole genome shotgun (WGS) entry which is preliminary data.</text>
</comment>
<dbReference type="PANTHER" id="PTHR12159">
    <property type="entry name" value="G/T AND G/U MISMATCH-SPECIFIC DNA GLYCOSYLASE"/>
    <property type="match status" value="1"/>
</dbReference>
<evidence type="ECO:0000313" key="6">
    <source>
        <dbReference type="EMBL" id="MBW0486699.1"/>
    </source>
</evidence>
<dbReference type="EMBL" id="AVOT02008775">
    <property type="protein sequence ID" value="MBW0486699.1"/>
    <property type="molecule type" value="Genomic_DNA"/>
</dbReference>
<feature type="region of interest" description="Disordered" evidence="4">
    <location>
        <begin position="123"/>
        <end position="153"/>
    </location>
</feature>
<evidence type="ECO:0000259" key="5">
    <source>
        <dbReference type="Pfam" id="PF03167"/>
    </source>
</evidence>
<dbReference type="CDD" id="cd10028">
    <property type="entry name" value="UDG-F2_TDG_MUG"/>
    <property type="match status" value="1"/>
</dbReference>
<dbReference type="InterPro" id="IPR015637">
    <property type="entry name" value="MUG/TDG"/>
</dbReference>
<feature type="region of interest" description="Disordered" evidence="4">
    <location>
        <begin position="47"/>
        <end position="94"/>
    </location>
</feature>
<protein>
    <recommendedName>
        <fullName evidence="5">Uracil-DNA glycosylase-like domain-containing protein</fullName>
    </recommendedName>
</protein>
<evidence type="ECO:0000256" key="4">
    <source>
        <dbReference type="SAM" id="MobiDB-lite"/>
    </source>
</evidence>
<evidence type="ECO:0000256" key="2">
    <source>
        <dbReference type="ARBA" id="ARBA00022801"/>
    </source>
</evidence>
<dbReference type="InterPro" id="IPR005122">
    <property type="entry name" value="Uracil-DNA_glycosylase-like"/>
</dbReference>
<keyword evidence="1" id="KW-0227">DNA damage</keyword>
<dbReference type="AlphaFoldDB" id="A0A9Q3H1K9"/>
<dbReference type="SUPFAM" id="SSF52141">
    <property type="entry name" value="Uracil-DNA glycosylase-like"/>
    <property type="match status" value="1"/>
</dbReference>
<gene>
    <name evidence="6" type="ORF">O181_026414</name>
</gene>
<organism evidence="6 7">
    <name type="scientific">Austropuccinia psidii MF-1</name>
    <dbReference type="NCBI Taxonomy" id="1389203"/>
    <lineage>
        <taxon>Eukaryota</taxon>
        <taxon>Fungi</taxon>
        <taxon>Dikarya</taxon>
        <taxon>Basidiomycota</taxon>
        <taxon>Pucciniomycotina</taxon>
        <taxon>Pucciniomycetes</taxon>
        <taxon>Pucciniales</taxon>
        <taxon>Sphaerophragmiaceae</taxon>
        <taxon>Austropuccinia</taxon>
    </lineage>
</organism>
<dbReference type="Gene3D" id="3.40.470.10">
    <property type="entry name" value="Uracil-DNA glycosylase-like domain"/>
    <property type="match status" value="1"/>
</dbReference>
<dbReference type="InterPro" id="IPR036895">
    <property type="entry name" value="Uracil-DNA_glycosylase-like_sf"/>
</dbReference>
<keyword evidence="7" id="KW-1185">Reference proteome</keyword>
<name>A0A9Q3H1K9_9BASI</name>
<dbReference type="Pfam" id="PF03167">
    <property type="entry name" value="UDG"/>
    <property type="match status" value="1"/>
</dbReference>
<keyword evidence="3" id="KW-0234">DNA repair</keyword>
<dbReference type="OrthoDB" id="565731at2759"/>
<sequence>MTYLHSKNDQKLFPSEFLGFVEAARKDQGIVIRAVDRPASHLRRFPAPKDSIMFNPGESSALAQARRSPSRTDHASNHGIANSQTQEHEPLAAKGSISVSTLPPAEDALRLTSTLQGKYSTLRSAKKSKNQLKNHRLTQPSHRKKSRSYAPPSTYAHLDRLPDLLECKLDVVFCGINPGCRSASVSHYYAHPTNQFWKCLHLSGFTPACLSPKDDRQLPSHFRLGLTDLVSRPTAEANELSYFERLQAVPSLFRKLDKFRPKILCFVGVRQYLDLCSYLKKSSCYSGFIDLKKLTGQLGLQNIILKYSSEQAGKSTQLDQISMAGNIATRRIETNTNGFEYTFVFIAPSTSALARKYSLIERVELFETLRKFRDKLAQDQIDQALPSGSCFVHVQNVLSSHKETIADLPRV</sequence>
<accession>A0A9Q3H1K9</accession>
<feature type="domain" description="Uracil-DNA glycosylase-like" evidence="5">
    <location>
        <begin position="166"/>
        <end position="359"/>
    </location>
</feature>
<dbReference type="PANTHER" id="PTHR12159:SF9">
    <property type="entry name" value="G_T MISMATCH-SPECIFIC THYMINE DNA GLYCOSYLASE"/>
    <property type="match status" value="1"/>
</dbReference>
<evidence type="ECO:0000256" key="3">
    <source>
        <dbReference type="ARBA" id="ARBA00023204"/>
    </source>
</evidence>